<accession>A0A2N5ZCR5</accession>
<proteinExistence type="predicted"/>
<gene>
    <name evidence="1" type="ORF">C0601_10105</name>
</gene>
<evidence type="ECO:0000313" key="1">
    <source>
        <dbReference type="EMBL" id="PLX16460.1"/>
    </source>
</evidence>
<dbReference type="EMBL" id="PKTG01000114">
    <property type="protein sequence ID" value="PLX16460.1"/>
    <property type="molecule type" value="Genomic_DNA"/>
</dbReference>
<dbReference type="Proteomes" id="UP000234857">
    <property type="component" value="Unassembled WGS sequence"/>
</dbReference>
<dbReference type="AlphaFoldDB" id="A0A2N5ZCR5"/>
<protein>
    <submittedName>
        <fullName evidence="1">Uncharacterized protein</fullName>
    </submittedName>
</protein>
<name>A0A2N5ZCR5_MUIH1</name>
<organism evidence="1 2">
    <name type="scientific">Muiribacterium halophilum</name>
    <dbReference type="NCBI Taxonomy" id="2053465"/>
    <lineage>
        <taxon>Bacteria</taxon>
        <taxon>Candidatus Muiribacteriota</taxon>
        <taxon>Candidatus Muiribacteriia</taxon>
        <taxon>Candidatus Muiribacteriales</taxon>
        <taxon>Candidatus Muiribacteriaceae</taxon>
        <taxon>Candidatus Muiribacterium</taxon>
    </lineage>
</organism>
<comment type="caution">
    <text evidence="1">The sequence shown here is derived from an EMBL/GenBank/DDBJ whole genome shotgun (WGS) entry which is preliminary data.</text>
</comment>
<evidence type="ECO:0000313" key="2">
    <source>
        <dbReference type="Proteomes" id="UP000234857"/>
    </source>
</evidence>
<reference evidence="1 2" key="1">
    <citation type="submission" date="2017-11" db="EMBL/GenBank/DDBJ databases">
        <title>Genome-resolved metagenomics identifies genetic mobility, metabolic interactions, and unexpected diversity in perchlorate-reducing communities.</title>
        <authorList>
            <person name="Barnum T.P."/>
            <person name="Figueroa I.A."/>
            <person name="Carlstrom C.I."/>
            <person name="Lucas L.N."/>
            <person name="Engelbrektson A.L."/>
            <person name="Coates J.D."/>
        </authorList>
    </citation>
    <scope>NUCLEOTIDE SEQUENCE [LARGE SCALE GENOMIC DNA]</scope>
    <source>
        <strain evidence="1">BM706</strain>
    </source>
</reference>
<sequence length="131" mass="15524">MKIDLNNKETEVILKALFSISRKFREPCRDNGLEETDISDLVLRFTGSIPAKQLASIHGDINQFAETFYDNIFWEELAFRMASRDIYQKYKERFPDQLNDKEKEELKEIWGNYEKEFYENGLASLKLDQSI</sequence>